<evidence type="ECO:0000313" key="2">
    <source>
        <dbReference type="Proteomes" id="UP001189429"/>
    </source>
</evidence>
<reference evidence="1" key="1">
    <citation type="submission" date="2023-10" db="EMBL/GenBank/DDBJ databases">
        <authorList>
            <person name="Chen Y."/>
            <person name="Shah S."/>
            <person name="Dougan E. K."/>
            <person name="Thang M."/>
            <person name="Chan C."/>
        </authorList>
    </citation>
    <scope>NUCLEOTIDE SEQUENCE [LARGE SCALE GENOMIC DNA]</scope>
</reference>
<accession>A0ABN9UN73</accession>
<organism evidence="1 2">
    <name type="scientific">Prorocentrum cordatum</name>
    <dbReference type="NCBI Taxonomy" id="2364126"/>
    <lineage>
        <taxon>Eukaryota</taxon>
        <taxon>Sar</taxon>
        <taxon>Alveolata</taxon>
        <taxon>Dinophyceae</taxon>
        <taxon>Prorocentrales</taxon>
        <taxon>Prorocentraceae</taxon>
        <taxon>Prorocentrum</taxon>
    </lineage>
</organism>
<protein>
    <recommendedName>
        <fullName evidence="3">Beta-galactosidase</fullName>
    </recommendedName>
</protein>
<dbReference type="PROSITE" id="PS50231">
    <property type="entry name" value="RICIN_B_LECTIN"/>
    <property type="match status" value="1"/>
</dbReference>
<proteinExistence type="predicted"/>
<sequence length="113" mass="13090">MQARGKRRSQLWIWDGQGDASSVKLQNVETRLFLDADTFSAGTVTAWKENRQDIAMNNQRWLFGGRLWWWPLQLYPMTVRLANGLFTDRCLAVHVRQVEVHPCKNSRPISCGT</sequence>
<dbReference type="Proteomes" id="UP001189429">
    <property type="component" value="Unassembled WGS sequence"/>
</dbReference>
<dbReference type="InterPro" id="IPR035992">
    <property type="entry name" value="Ricin_B-like_lectins"/>
</dbReference>
<evidence type="ECO:0000313" key="1">
    <source>
        <dbReference type="EMBL" id="CAK0860618.1"/>
    </source>
</evidence>
<name>A0ABN9UN73_9DINO</name>
<dbReference type="EMBL" id="CAUYUJ010015995">
    <property type="protein sequence ID" value="CAK0860618.1"/>
    <property type="molecule type" value="Genomic_DNA"/>
</dbReference>
<dbReference type="SUPFAM" id="SSF50370">
    <property type="entry name" value="Ricin B-like lectins"/>
    <property type="match status" value="1"/>
</dbReference>
<keyword evidence="2" id="KW-1185">Reference proteome</keyword>
<gene>
    <name evidence="1" type="ORF">PCOR1329_LOCUS49526</name>
</gene>
<evidence type="ECO:0008006" key="3">
    <source>
        <dbReference type="Google" id="ProtNLM"/>
    </source>
</evidence>
<comment type="caution">
    <text evidence="1">The sequence shown here is derived from an EMBL/GenBank/DDBJ whole genome shotgun (WGS) entry which is preliminary data.</text>
</comment>